<reference evidence="3 4" key="2">
    <citation type="submission" date="2019-09" db="EMBL/GenBank/DDBJ databases">
        <authorList>
            <person name="Jin C."/>
        </authorList>
    </citation>
    <scope>NUCLEOTIDE SEQUENCE [LARGE SCALE GENOMIC DNA]</scope>
    <source>
        <strain evidence="3 4">BN130099</strain>
    </source>
</reference>
<comment type="caution">
    <text evidence="3">The sequence shown here is derived from an EMBL/GenBank/DDBJ whole genome shotgun (WGS) entry which is preliminary data.</text>
</comment>
<dbReference type="SUPFAM" id="SSF52038">
    <property type="entry name" value="Barstar-related"/>
    <property type="match status" value="1"/>
</dbReference>
<accession>A0A5B1LBV2</accession>
<reference evidence="3 4" key="1">
    <citation type="submission" date="2019-09" db="EMBL/GenBank/DDBJ databases">
        <title>Nocardioides panacisoli sp. nov., isolated from the soil of a ginseng field.</title>
        <authorList>
            <person name="Cho C."/>
        </authorList>
    </citation>
    <scope>NUCLEOTIDE SEQUENCE [LARGE SCALE GENOMIC DNA]</scope>
    <source>
        <strain evidence="3 4">BN130099</strain>
    </source>
</reference>
<comment type="similarity">
    <text evidence="1">Belongs to the barstar family.</text>
</comment>
<feature type="domain" description="Barstar (barnase inhibitor)" evidence="2">
    <location>
        <begin position="39"/>
        <end position="111"/>
    </location>
</feature>
<dbReference type="AlphaFoldDB" id="A0A5B1LBV2"/>
<keyword evidence="4" id="KW-1185">Reference proteome</keyword>
<sequence>MSGLAAVLAGRHDAGVHHWHNALHVPDVQHAVEHAGWTFGYVDGVALEDKKEILGAIGAALSFPDHYGGNFDALRDCLRDRENPTVLLWDGWGSLARADAHTFEKVCKVLGHRDNGEAMLEVLLRGPGPDTGIESLD</sequence>
<dbReference type="EMBL" id="VUJV01000004">
    <property type="protein sequence ID" value="KAA1417936.1"/>
    <property type="molecule type" value="Genomic_DNA"/>
</dbReference>
<dbReference type="InterPro" id="IPR000468">
    <property type="entry name" value="Barstar"/>
</dbReference>
<dbReference type="Proteomes" id="UP000325003">
    <property type="component" value="Unassembled WGS sequence"/>
</dbReference>
<name>A0A5B1LBV2_9ACTN</name>
<dbReference type="RefSeq" id="WP_149729156.1">
    <property type="nucleotide sequence ID" value="NZ_VUJV01000004.1"/>
</dbReference>
<organism evidence="3 4">
    <name type="scientific">Nocardioides humilatus</name>
    <dbReference type="NCBI Taxonomy" id="2607660"/>
    <lineage>
        <taxon>Bacteria</taxon>
        <taxon>Bacillati</taxon>
        <taxon>Actinomycetota</taxon>
        <taxon>Actinomycetes</taxon>
        <taxon>Propionibacteriales</taxon>
        <taxon>Nocardioidaceae</taxon>
        <taxon>Nocardioides</taxon>
    </lineage>
</organism>
<dbReference type="Gene3D" id="3.30.370.10">
    <property type="entry name" value="Barstar-like"/>
    <property type="match status" value="1"/>
</dbReference>
<evidence type="ECO:0000313" key="4">
    <source>
        <dbReference type="Proteomes" id="UP000325003"/>
    </source>
</evidence>
<dbReference type="InterPro" id="IPR035905">
    <property type="entry name" value="Barstar-like_sf"/>
</dbReference>
<proteinExistence type="inferred from homology"/>
<evidence type="ECO:0000313" key="3">
    <source>
        <dbReference type="EMBL" id="KAA1417936.1"/>
    </source>
</evidence>
<evidence type="ECO:0000256" key="1">
    <source>
        <dbReference type="ARBA" id="ARBA00006845"/>
    </source>
</evidence>
<evidence type="ECO:0000259" key="2">
    <source>
        <dbReference type="Pfam" id="PF01337"/>
    </source>
</evidence>
<protein>
    <submittedName>
        <fullName evidence="3">Barstar family protein</fullName>
    </submittedName>
</protein>
<gene>
    <name evidence="3" type="ORF">F0U44_14965</name>
</gene>
<dbReference type="Pfam" id="PF01337">
    <property type="entry name" value="Barstar"/>
    <property type="match status" value="1"/>
</dbReference>